<sequence length="324" mass="35901">MKITILDDYQDVVRTLSCFKLLQHQDVEIYNTTQKDPEILAKRLLQTEALVLIRERTLINAALLHRLPNLKLISQTGKISNHLNLADCTSHKVAVAEGVGSPTAPAELTWALLMNTVRKIPQAIEGMKNGNWQIGIGDCIYGKTIGIWGYGKIGKKIAQYAKVFGASVLVWGSDSSRQKAILDGFLAADSKATFFQSADIITLHLRLNKDTLGILRKADLLTMKENATLINTSRAELIEAGALLEVLQAGKKINVGLDVYEQEPIYDKDYPLLQFPNNVCTPHIGYVEKAGYELYFSKAFENILNYIKGTPTGIANPEVLEKES</sequence>
<evidence type="ECO:0000313" key="7">
    <source>
        <dbReference type="EMBL" id="SDZ82699.1"/>
    </source>
</evidence>
<comment type="similarity">
    <text evidence="1 4">Belongs to the D-isomer specific 2-hydroxyacid dehydrogenase family.</text>
</comment>
<dbReference type="InterPro" id="IPR036291">
    <property type="entry name" value="NAD(P)-bd_dom_sf"/>
</dbReference>
<dbReference type="SUPFAM" id="SSF51735">
    <property type="entry name" value="NAD(P)-binding Rossmann-fold domains"/>
    <property type="match status" value="1"/>
</dbReference>
<dbReference type="AlphaFoldDB" id="A0A1H3W6E0"/>
<evidence type="ECO:0000256" key="4">
    <source>
        <dbReference type="RuleBase" id="RU003719"/>
    </source>
</evidence>
<dbReference type="CDD" id="cd12169">
    <property type="entry name" value="PGDH_like_1"/>
    <property type="match status" value="1"/>
</dbReference>
<dbReference type="PANTHER" id="PTHR42789:SF1">
    <property type="entry name" value="D-ISOMER SPECIFIC 2-HYDROXYACID DEHYDROGENASE FAMILY PROTEIN (AFU_ORTHOLOGUE AFUA_6G10090)"/>
    <property type="match status" value="1"/>
</dbReference>
<feature type="domain" description="D-isomer specific 2-hydroxyacid dehydrogenase NAD-binding" evidence="6">
    <location>
        <begin position="111"/>
        <end position="285"/>
    </location>
</feature>
<dbReference type="Gene3D" id="3.40.50.720">
    <property type="entry name" value="NAD(P)-binding Rossmann-like Domain"/>
    <property type="match status" value="2"/>
</dbReference>
<keyword evidence="3" id="KW-0520">NAD</keyword>
<dbReference type="OrthoDB" id="1522997at2"/>
<feature type="domain" description="D-isomer specific 2-hydroxyacid dehydrogenase catalytic" evidence="5">
    <location>
        <begin position="20"/>
        <end position="311"/>
    </location>
</feature>
<gene>
    <name evidence="7" type="ORF">SAMN05192529_102174</name>
</gene>
<evidence type="ECO:0000259" key="6">
    <source>
        <dbReference type="Pfam" id="PF02826"/>
    </source>
</evidence>
<dbReference type="GO" id="GO:0051287">
    <property type="term" value="F:NAD binding"/>
    <property type="evidence" value="ECO:0007669"/>
    <property type="project" value="InterPro"/>
</dbReference>
<evidence type="ECO:0000256" key="2">
    <source>
        <dbReference type="ARBA" id="ARBA00023002"/>
    </source>
</evidence>
<dbReference type="InterPro" id="IPR006140">
    <property type="entry name" value="D-isomer_DH_NAD-bd"/>
</dbReference>
<dbReference type="RefSeq" id="WP_091393209.1">
    <property type="nucleotide sequence ID" value="NZ_FNQY01000002.1"/>
</dbReference>
<evidence type="ECO:0000313" key="8">
    <source>
        <dbReference type="Proteomes" id="UP000199041"/>
    </source>
</evidence>
<dbReference type="SUPFAM" id="SSF52283">
    <property type="entry name" value="Formate/glycerate dehydrogenase catalytic domain-like"/>
    <property type="match status" value="1"/>
</dbReference>
<dbReference type="Pfam" id="PF00389">
    <property type="entry name" value="2-Hacid_dh"/>
    <property type="match status" value="1"/>
</dbReference>
<name>A0A1H3W6E0_9BACT</name>
<protein>
    <submittedName>
        <fullName evidence="7">D-3-phosphoglycerate dehydrogenase</fullName>
    </submittedName>
</protein>
<dbReference type="EMBL" id="FNQY01000002">
    <property type="protein sequence ID" value="SDZ82699.1"/>
    <property type="molecule type" value="Genomic_DNA"/>
</dbReference>
<dbReference type="STRING" id="551991.SAMN05192529_102174"/>
<dbReference type="InterPro" id="IPR006139">
    <property type="entry name" value="D-isomer_2_OHA_DH_cat_dom"/>
</dbReference>
<keyword evidence="2 4" id="KW-0560">Oxidoreductase</keyword>
<accession>A0A1H3W6E0</accession>
<evidence type="ECO:0000259" key="5">
    <source>
        <dbReference type="Pfam" id="PF00389"/>
    </source>
</evidence>
<dbReference type="Proteomes" id="UP000199041">
    <property type="component" value="Unassembled WGS sequence"/>
</dbReference>
<keyword evidence="8" id="KW-1185">Reference proteome</keyword>
<dbReference type="InterPro" id="IPR050857">
    <property type="entry name" value="D-2-hydroxyacid_DH"/>
</dbReference>
<organism evidence="7 8">
    <name type="scientific">Arachidicoccus rhizosphaerae</name>
    <dbReference type="NCBI Taxonomy" id="551991"/>
    <lineage>
        <taxon>Bacteria</taxon>
        <taxon>Pseudomonadati</taxon>
        <taxon>Bacteroidota</taxon>
        <taxon>Chitinophagia</taxon>
        <taxon>Chitinophagales</taxon>
        <taxon>Chitinophagaceae</taxon>
        <taxon>Arachidicoccus</taxon>
    </lineage>
</organism>
<proteinExistence type="inferred from homology"/>
<evidence type="ECO:0000256" key="3">
    <source>
        <dbReference type="ARBA" id="ARBA00023027"/>
    </source>
</evidence>
<dbReference type="PANTHER" id="PTHR42789">
    <property type="entry name" value="D-ISOMER SPECIFIC 2-HYDROXYACID DEHYDROGENASE FAMILY PROTEIN (AFU_ORTHOLOGUE AFUA_6G10090)"/>
    <property type="match status" value="1"/>
</dbReference>
<dbReference type="Pfam" id="PF02826">
    <property type="entry name" value="2-Hacid_dh_C"/>
    <property type="match status" value="1"/>
</dbReference>
<reference evidence="7 8" key="1">
    <citation type="submission" date="2016-10" db="EMBL/GenBank/DDBJ databases">
        <authorList>
            <person name="de Groot N.N."/>
        </authorList>
    </citation>
    <scope>NUCLEOTIDE SEQUENCE [LARGE SCALE GENOMIC DNA]</scope>
    <source>
        <strain evidence="7 8">Vu-144</strain>
    </source>
</reference>
<evidence type="ECO:0000256" key="1">
    <source>
        <dbReference type="ARBA" id="ARBA00005854"/>
    </source>
</evidence>
<dbReference type="GO" id="GO:0016616">
    <property type="term" value="F:oxidoreductase activity, acting on the CH-OH group of donors, NAD or NADP as acceptor"/>
    <property type="evidence" value="ECO:0007669"/>
    <property type="project" value="InterPro"/>
</dbReference>